<gene>
    <name evidence="3" type="ORF">FPZ42_04375</name>
</gene>
<dbReference type="SUPFAM" id="SSF51735">
    <property type="entry name" value="NAD(P)-binding Rossmann-fold domains"/>
    <property type="match status" value="1"/>
</dbReference>
<dbReference type="Gene3D" id="3.40.50.720">
    <property type="entry name" value="NAD(P)-binding Rossmann-like Domain"/>
    <property type="match status" value="1"/>
</dbReference>
<evidence type="ECO:0000313" key="4">
    <source>
        <dbReference type="Proteomes" id="UP000318010"/>
    </source>
</evidence>
<dbReference type="PANTHER" id="PTHR14097">
    <property type="entry name" value="OXIDOREDUCTASE HTATIP2"/>
    <property type="match status" value="1"/>
</dbReference>
<dbReference type="OrthoDB" id="9798632at2"/>
<evidence type="ECO:0000259" key="2">
    <source>
        <dbReference type="Pfam" id="PF01370"/>
    </source>
</evidence>
<dbReference type="AlphaFoldDB" id="A0A563UAQ7"/>
<accession>A0A563UAQ7</accession>
<feature type="domain" description="NAD-dependent epimerase/dehydratase" evidence="2">
    <location>
        <begin position="9"/>
        <end position="118"/>
    </location>
</feature>
<dbReference type="Pfam" id="PF01370">
    <property type="entry name" value="Epimerase"/>
    <property type="match status" value="1"/>
</dbReference>
<evidence type="ECO:0000256" key="1">
    <source>
        <dbReference type="ARBA" id="ARBA00004370"/>
    </source>
</evidence>
<dbReference type="InterPro" id="IPR036291">
    <property type="entry name" value="NAD(P)-bd_dom_sf"/>
</dbReference>
<dbReference type="InterPro" id="IPR001509">
    <property type="entry name" value="Epimerase_deHydtase"/>
</dbReference>
<name>A0A563UAQ7_9SPHI</name>
<dbReference type="Proteomes" id="UP000318010">
    <property type="component" value="Unassembled WGS sequence"/>
</dbReference>
<comment type="subcellular location">
    <subcellularLocation>
        <location evidence="1">Membrane</location>
    </subcellularLocation>
</comment>
<protein>
    <submittedName>
        <fullName evidence="3">NAD-dependent epimerase/dehydratase family protein</fullName>
    </submittedName>
</protein>
<dbReference type="PANTHER" id="PTHR14097:SF8">
    <property type="entry name" value="NAD(P)-BINDING DOMAIN-CONTAINING PROTEIN"/>
    <property type="match status" value="1"/>
</dbReference>
<proteinExistence type="predicted"/>
<evidence type="ECO:0000313" key="3">
    <source>
        <dbReference type="EMBL" id="TWR28462.1"/>
    </source>
</evidence>
<keyword evidence="4" id="KW-1185">Reference proteome</keyword>
<sequence>MPDTVKLSVILTGATGLVGEGVLLECLAHPSVEKVLMVNRKHFDMQHPKLQELIVPDFMDLHEVEDILKGYNTCLFCAGISSNGLNEQQYSHITYDITMNFAEALLSENPDMVFNFVSGAHTDSTEKSRMMWARVKGKTENALLKLPFKSVYTFRPGFMKPTDGQKNVKGYYKIISSLYPLLKLLFPSAVLTMKDVGKAMINAAIRGYYKHVLEVKDIKTLAAL</sequence>
<dbReference type="EMBL" id="VOEI01000001">
    <property type="protein sequence ID" value="TWR28462.1"/>
    <property type="molecule type" value="Genomic_DNA"/>
</dbReference>
<comment type="caution">
    <text evidence="3">The sequence shown here is derived from an EMBL/GenBank/DDBJ whole genome shotgun (WGS) entry which is preliminary data.</text>
</comment>
<dbReference type="GO" id="GO:0016020">
    <property type="term" value="C:membrane"/>
    <property type="evidence" value="ECO:0007669"/>
    <property type="project" value="UniProtKB-SubCell"/>
</dbReference>
<reference evidence="3 4" key="1">
    <citation type="submission" date="2019-07" db="EMBL/GenBank/DDBJ databases">
        <authorList>
            <person name="Kim J."/>
        </authorList>
    </citation>
    <scope>NUCLEOTIDE SEQUENCE [LARGE SCALE GENOMIC DNA]</scope>
    <source>
        <strain evidence="3 4">MJ1a</strain>
    </source>
</reference>
<organism evidence="3 4">
    <name type="scientific">Mucilaginibacter achroorhodeus</name>
    <dbReference type="NCBI Taxonomy" id="2599294"/>
    <lineage>
        <taxon>Bacteria</taxon>
        <taxon>Pseudomonadati</taxon>
        <taxon>Bacteroidota</taxon>
        <taxon>Sphingobacteriia</taxon>
        <taxon>Sphingobacteriales</taxon>
        <taxon>Sphingobacteriaceae</taxon>
        <taxon>Mucilaginibacter</taxon>
    </lineage>
</organism>